<dbReference type="EMBL" id="KQ086011">
    <property type="protein sequence ID" value="KLO11003.1"/>
    <property type="molecule type" value="Genomic_DNA"/>
</dbReference>
<organism evidence="2 3">
    <name type="scientific">Schizopora paradoxa</name>
    <dbReference type="NCBI Taxonomy" id="27342"/>
    <lineage>
        <taxon>Eukaryota</taxon>
        <taxon>Fungi</taxon>
        <taxon>Dikarya</taxon>
        <taxon>Basidiomycota</taxon>
        <taxon>Agaricomycotina</taxon>
        <taxon>Agaricomycetes</taxon>
        <taxon>Hymenochaetales</taxon>
        <taxon>Schizoporaceae</taxon>
        <taxon>Schizopora</taxon>
    </lineage>
</organism>
<dbReference type="Proteomes" id="UP000053477">
    <property type="component" value="Unassembled WGS sequence"/>
</dbReference>
<sequence length="182" mass="20229">MVVEGQPSWSGDLVAGGPNRGCGSRKMKSNRGRPAYRTKAAWFQDGNVILKTHSFLFRVLRWPRTASLQSSSNNVRFVQGGHSPDLPHCPARRPRTKPVPTLRIPLFMGICTGIMISAHWARLFSDCQCRFALLGLQALDGIAHAPNIVSVEHANALIPRFVRQIHAESGLYESKLRRHRGA</sequence>
<protein>
    <submittedName>
        <fullName evidence="2">Uncharacterized protein</fullName>
    </submittedName>
</protein>
<accession>A0A0H2RNH6</accession>
<evidence type="ECO:0000256" key="1">
    <source>
        <dbReference type="SAM" id="MobiDB-lite"/>
    </source>
</evidence>
<proteinExistence type="predicted"/>
<gene>
    <name evidence="2" type="ORF">SCHPADRAFT_976180</name>
</gene>
<evidence type="ECO:0000313" key="2">
    <source>
        <dbReference type="EMBL" id="KLO11003.1"/>
    </source>
</evidence>
<name>A0A0H2RNH6_9AGAM</name>
<reference evidence="2 3" key="1">
    <citation type="submission" date="2015-04" db="EMBL/GenBank/DDBJ databases">
        <title>Complete genome sequence of Schizopora paradoxa KUC8140, a cosmopolitan wood degrader in East Asia.</title>
        <authorList>
            <consortium name="DOE Joint Genome Institute"/>
            <person name="Min B."/>
            <person name="Park H."/>
            <person name="Jang Y."/>
            <person name="Kim J.-J."/>
            <person name="Kim K.H."/>
            <person name="Pangilinan J."/>
            <person name="Lipzen A."/>
            <person name="Riley R."/>
            <person name="Grigoriev I.V."/>
            <person name="Spatafora J.W."/>
            <person name="Choi I.-G."/>
        </authorList>
    </citation>
    <scope>NUCLEOTIDE SEQUENCE [LARGE SCALE GENOMIC DNA]</scope>
    <source>
        <strain evidence="2 3">KUC8140</strain>
    </source>
</reference>
<feature type="region of interest" description="Disordered" evidence="1">
    <location>
        <begin position="1"/>
        <end position="31"/>
    </location>
</feature>
<dbReference type="AlphaFoldDB" id="A0A0H2RNH6"/>
<keyword evidence="3" id="KW-1185">Reference proteome</keyword>
<dbReference type="InParanoid" id="A0A0H2RNH6"/>
<evidence type="ECO:0000313" key="3">
    <source>
        <dbReference type="Proteomes" id="UP000053477"/>
    </source>
</evidence>